<name>A0A4C1ZUA8_EUMVA</name>
<proteinExistence type="predicted"/>
<protein>
    <submittedName>
        <fullName evidence="1">Uncharacterized protein</fullName>
    </submittedName>
</protein>
<gene>
    <name evidence="1" type="ORF">EVAR_67366_1</name>
</gene>
<dbReference type="EMBL" id="BGZK01002098">
    <property type="protein sequence ID" value="GBP90619.1"/>
    <property type="molecule type" value="Genomic_DNA"/>
</dbReference>
<organism evidence="1 2">
    <name type="scientific">Eumeta variegata</name>
    <name type="common">Bagworm moth</name>
    <name type="synonym">Eumeta japonica</name>
    <dbReference type="NCBI Taxonomy" id="151549"/>
    <lineage>
        <taxon>Eukaryota</taxon>
        <taxon>Metazoa</taxon>
        <taxon>Ecdysozoa</taxon>
        <taxon>Arthropoda</taxon>
        <taxon>Hexapoda</taxon>
        <taxon>Insecta</taxon>
        <taxon>Pterygota</taxon>
        <taxon>Neoptera</taxon>
        <taxon>Endopterygota</taxon>
        <taxon>Lepidoptera</taxon>
        <taxon>Glossata</taxon>
        <taxon>Ditrysia</taxon>
        <taxon>Tineoidea</taxon>
        <taxon>Psychidae</taxon>
        <taxon>Oiketicinae</taxon>
        <taxon>Eumeta</taxon>
    </lineage>
</organism>
<reference evidence="1 2" key="1">
    <citation type="journal article" date="2019" name="Commun. Biol.">
        <title>The bagworm genome reveals a unique fibroin gene that provides high tensile strength.</title>
        <authorList>
            <person name="Kono N."/>
            <person name="Nakamura H."/>
            <person name="Ohtoshi R."/>
            <person name="Tomita M."/>
            <person name="Numata K."/>
            <person name="Arakawa K."/>
        </authorList>
    </citation>
    <scope>NUCLEOTIDE SEQUENCE [LARGE SCALE GENOMIC DNA]</scope>
</reference>
<keyword evidence="2" id="KW-1185">Reference proteome</keyword>
<evidence type="ECO:0000313" key="2">
    <source>
        <dbReference type="Proteomes" id="UP000299102"/>
    </source>
</evidence>
<comment type="caution">
    <text evidence="1">The sequence shown here is derived from an EMBL/GenBank/DDBJ whole genome shotgun (WGS) entry which is preliminary data.</text>
</comment>
<evidence type="ECO:0000313" key="1">
    <source>
        <dbReference type="EMBL" id="GBP90619.1"/>
    </source>
</evidence>
<accession>A0A4C1ZUA8</accession>
<sequence length="164" mass="17978">MKNKYKNVSKRSGRTIVICRRRSIDFPGRALVKGKTSAARRRARAKERTAETAAAAPGSSFRSSCALCACILCQSGRTESLMSSIGDVDVRTERGRRPARDGSGARMTLRTVHETVNEVTRDNCSLFLITSGARSSFKVDKTNFWNEVPYGGLGGDRDFAARPN</sequence>
<dbReference type="Proteomes" id="UP000299102">
    <property type="component" value="Unassembled WGS sequence"/>
</dbReference>
<dbReference type="AlphaFoldDB" id="A0A4C1ZUA8"/>